<dbReference type="InterPro" id="IPR015422">
    <property type="entry name" value="PyrdxlP-dep_Trfase_small"/>
</dbReference>
<dbReference type="PANTHER" id="PTHR30244:SF39">
    <property type="entry name" value="BLR3650 PROTEIN"/>
    <property type="match status" value="1"/>
</dbReference>
<protein>
    <submittedName>
        <fullName evidence="2">DegT/DnrJ/EryC1/StrS family aminotransferase</fullName>
        <ecNumber evidence="2">2.6.1.-</ecNumber>
    </submittedName>
</protein>
<dbReference type="PIRSF" id="PIRSF000390">
    <property type="entry name" value="PLP_StrS"/>
    <property type="match status" value="1"/>
</dbReference>
<dbReference type="RefSeq" id="WP_332083000.1">
    <property type="nucleotide sequence ID" value="NZ_JAZHYN010000070.1"/>
</dbReference>
<dbReference type="EMBL" id="JAZHYN010000070">
    <property type="protein sequence ID" value="MEF3367968.1"/>
    <property type="molecule type" value="Genomic_DNA"/>
</dbReference>
<dbReference type="Gene3D" id="3.40.640.10">
    <property type="entry name" value="Type I PLP-dependent aspartate aminotransferase-like (Major domain)"/>
    <property type="match status" value="1"/>
</dbReference>
<dbReference type="GO" id="GO:0008483">
    <property type="term" value="F:transaminase activity"/>
    <property type="evidence" value="ECO:0007669"/>
    <property type="project" value="UniProtKB-KW"/>
</dbReference>
<keyword evidence="1" id="KW-0663">Pyridoxal phosphate</keyword>
<evidence type="ECO:0000313" key="3">
    <source>
        <dbReference type="Proteomes" id="UP001350748"/>
    </source>
</evidence>
<gene>
    <name evidence="2" type="ORF">V3H18_15645</name>
</gene>
<sequence>MNVPVELNETDDEGGADEARANDQSIIPLSDPDVTLADVAAVEAVLHSSRLSNGPVVEAFEASFAEYLGRKYAIATTSGTMGLLLSLKAYEIGPGHEVIASPHSFRETQHAIALSGARPVFCDIDYWSGTIAAGKVEALITDKTRAIVACNTNGHPAPWSELQAIAKKHRLILLEDSTEAIGSKYKGALVGTFGDSAVFDFSQPGALVCGEGGMVVTDDIDIAVALRRFRAHKPAERSSVVVSSAAPYQASMSDITAALGLSQLGRLEEILEKRKLIEHYYFKHIKSFEGIKDPFIGPDATEVHWFLYVVHLGTRFSKSSRDAIVEDLFVEKVEAAAYSQPLHAQRQYFDFGYRRGNLLVTEKVADRAVALPFHVHLEEEQIAFIVQTMKEASINVGAGAAIY</sequence>
<accession>A0ABU7XKP6</accession>
<evidence type="ECO:0000256" key="1">
    <source>
        <dbReference type="RuleBase" id="RU004508"/>
    </source>
</evidence>
<evidence type="ECO:0000313" key="2">
    <source>
        <dbReference type="EMBL" id="MEF3367968.1"/>
    </source>
</evidence>
<dbReference type="SUPFAM" id="SSF53383">
    <property type="entry name" value="PLP-dependent transferases"/>
    <property type="match status" value="1"/>
</dbReference>
<comment type="caution">
    <text evidence="2">The sequence shown here is derived from an EMBL/GenBank/DDBJ whole genome shotgun (WGS) entry which is preliminary data.</text>
</comment>
<reference evidence="2 3" key="1">
    <citation type="submission" date="2024-02" db="EMBL/GenBank/DDBJ databases">
        <authorList>
            <person name="Grouzdev D."/>
        </authorList>
    </citation>
    <scope>NUCLEOTIDE SEQUENCE [LARGE SCALE GENOMIC DNA]</scope>
    <source>
        <strain evidence="2 3">9N</strain>
    </source>
</reference>
<keyword evidence="2" id="KW-0032">Aminotransferase</keyword>
<proteinExistence type="inferred from homology"/>
<dbReference type="Pfam" id="PF01041">
    <property type="entry name" value="DegT_DnrJ_EryC1"/>
    <property type="match status" value="1"/>
</dbReference>
<name>A0ABU7XKP6_9HYPH</name>
<dbReference type="InterPro" id="IPR015424">
    <property type="entry name" value="PyrdxlP-dep_Trfase"/>
</dbReference>
<keyword evidence="3" id="KW-1185">Reference proteome</keyword>
<organism evidence="2 3">
    <name type="scientific">Methylocystis borbori</name>
    <dbReference type="NCBI Taxonomy" id="3118750"/>
    <lineage>
        <taxon>Bacteria</taxon>
        <taxon>Pseudomonadati</taxon>
        <taxon>Pseudomonadota</taxon>
        <taxon>Alphaproteobacteria</taxon>
        <taxon>Hyphomicrobiales</taxon>
        <taxon>Methylocystaceae</taxon>
        <taxon>Methylocystis</taxon>
    </lineage>
</organism>
<dbReference type="EC" id="2.6.1.-" evidence="2"/>
<dbReference type="CDD" id="cd00616">
    <property type="entry name" value="AHBA_syn"/>
    <property type="match status" value="1"/>
</dbReference>
<dbReference type="Gene3D" id="3.90.1150.10">
    <property type="entry name" value="Aspartate Aminotransferase, domain 1"/>
    <property type="match status" value="1"/>
</dbReference>
<dbReference type="Proteomes" id="UP001350748">
    <property type="component" value="Unassembled WGS sequence"/>
</dbReference>
<dbReference type="InterPro" id="IPR000653">
    <property type="entry name" value="DegT/StrS_aminotransferase"/>
</dbReference>
<dbReference type="PANTHER" id="PTHR30244">
    <property type="entry name" value="TRANSAMINASE"/>
    <property type="match status" value="1"/>
</dbReference>
<comment type="similarity">
    <text evidence="1">Belongs to the DegT/DnrJ/EryC1 family.</text>
</comment>
<keyword evidence="2" id="KW-0808">Transferase</keyword>
<dbReference type="InterPro" id="IPR015421">
    <property type="entry name" value="PyrdxlP-dep_Trfase_major"/>
</dbReference>